<evidence type="ECO:0000313" key="11">
    <source>
        <dbReference type="EMBL" id="AMB60037.1"/>
    </source>
</evidence>
<evidence type="ECO:0000256" key="1">
    <source>
        <dbReference type="ARBA" id="ARBA00004761"/>
    </source>
</evidence>
<keyword evidence="5 10" id="KW-0547">Nucleotide-binding</keyword>
<protein>
    <recommendedName>
        <fullName evidence="3 10">Gluconokinase</fullName>
        <ecNumber evidence="3 10">2.7.1.12</ecNumber>
    </recommendedName>
</protein>
<dbReference type="InterPro" id="IPR006001">
    <property type="entry name" value="Therm_gnt_kin"/>
</dbReference>
<evidence type="ECO:0000256" key="2">
    <source>
        <dbReference type="ARBA" id="ARBA00008420"/>
    </source>
</evidence>
<keyword evidence="8" id="KW-0311">Gluconate utilization</keyword>
<dbReference type="EMBL" id="CP014145">
    <property type="protein sequence ID" value="AMB60037.1"/>
    <property type="molecule type" value="Genomic_DNA"/>
</dbReference>
<dbReference type="CDD" id="cd02021">
    <property type="entry name" value="GntK"/>
    <property type="match status" value="1"/>
</dbReference>
<proteinExistence type="inferred from homology"/>
<evidence type="ECO:0000256" key="9">
    <source>
        <dbReference type="ARBA" id="ARBA00048090"/>
    </source>
</evidence>
<dbReference type="GO" id="GO:0046316">
    <property type="term" value="F:gluconokinase activity"/>
    <property type="evidence" value="ECO:0007669"/>
    <property type="project" value="UniProtKB-EC"/>
</dbReference>
<dbReference type="PANTHER" id="PTHR43442">
    <property type="entry name" value="GLUCONOKINASE-RELATED"/>
    <property type="match status" value="1"/>
</dbReference>
<dbReference type="FunFam" id="3.40.50.300:FF:000522">
    <property type="entry name" value="Gluconokinase"/>
    <property type="match status" value="1"/>
</dbReference>
<evidence type="ECO:0000256" key="5">
    <source>
        <dbReference type="ARBA" id="ARBA00022741"/>
    </source>
</evidence>
<reference evidence="11 12" key="1">
    <citation type="journal article" date="2016" name="J. Biotechnol.">
        <title>First complete genome sequence of a species in the genus Microterricola, an extremophilic cold active enzyme producing bacterial strain ERGS5:02 isolated from Sikkim Himalaya.</title>
        <authorList>
            <person name="Himanshu"/>
            <person name="Swarnkar M.K."/>
            <person name="Singh D."/>
            <person name="Kumar R."/>
        </authorList>
    </citation>
    <scope>NUCLEOTIDE SEQUENCE [LARGE SCALE GENOMIC DNA]</scope>
    <source>
        <strain evidence="11 12">ERGS5:02</strain>
    </source>
</reference>
<dbReference type="GO" id="GO:0005737">
    <property type="term" value="C:cytoplasm"/>
    <property type="evidence" value="ECO:0007669"/>
    <property type="project" value="TreeGrafter"/>
</dbReference>
<name>A0A0Y0PBU6_9MICO</name>
<dbReference type="PANTHER" id="PTHR43442:SF3">
    <property type="entry name" value="GLUCONOKINASE-RELATED"/>
    <property type="match status" value="1"/>
</dbReference>
<dbReference type="KEGG" id="mvd:AWU67_15550"/>
<dbReference type="Gene3D" id="3.40.50.300">
    <property type="entry name" value="P-loop containing nucleotide triphosphate hydrolases"/>
    <property type="match status" value="1"/>
</dbReference>
<dbReference type="RefSeq" id="WP_067231157.1">
    <property type="nucleotide sequence ID" value="NZ_CP014145.1"/>
</dbReference>
<dbReference type="SUPFAM" id="SSF52540">
    <property type="entry name" value="P-loop containing nucleoside triphosphate hydrolases"/>
    <property type="match status" value="1"/>
</dbReference>
<reference evidence="12" key="2">
    <citation type="submission" date="2016-01" db="EMBL/GenBank/DDBJ databases">
        <title>First complete genome sequence of a species in the genus Microterricola, an extremophilic cold active enzyme producing strain ERGS5:02 isolated from Sikkim Himalaya.</title>
        <authorList>
            <person name="Kumar R."/>
            <person name="Singh D."/>
            <person name="Swarnkar M.K."/>
        </authorList>
    </citation>
    <scope>NUCLEOTIDE SEQUENCE [LARGE SCALE GENOMIC DNA]</scope>
    <source>
        <strain evidence="12">ERGS5:02</strain>
    </source>
</reference>
<dbReference type="GO" id="GO:0019521">
    <property type="term" value="P:D-gluconate metabolic process"/>
    <property type="evidence" value="ECO:0007669"/>
    <property type="project" value="UniProtKB-KW"/>
</dbReference>
<sequence length="181" mass="19103">MTERAAEFPPVPVRPLVVVMGVSGSGKTTIGSLIAEALRVPFTDADALHPRSNVVKMAEGTPLNDEDRWPWLAVVGSEMAAASDTGIVMACSALKRRYRDAIRAAVPGALFLHLHAEQEVLAARMEGRSGHFMPPSLLASQFAALEMLEPDENGAIVSVRGSVEEIVRAAVAQLAAPAPVG</sequence>
<comment type="similarity">
    <text evidence="2 10">Belongs to the gluconokinase GntK/GntV family.</text>
</comment>
<evidence type="ECO:0000256" key="8">
    <source>
        <dbReference type="ARBA" id="ARBA00023064"/>
    </source>
</evidence>
<dbReference type="Pfam" id="PF01202">
    <property type="entry name" value="SKI"/>
    <property type="match status" value="1"/>
</dbReference>
<keyword evidence="12" id="KW-1185">Reference proteome</keyword>
<dbReference type="InterPro" id="IPR031322">
    <property type="entry name" value="Shikimate/glucono_kinase"/>
</dbReference>
<dbReference type="AlphaFoldDB" id="A0A0Y0PBU6"/>
<dbReference type="OrthoDB" id="9795716at2"/>
<comment type="catalytic activity">
    <reaction evidence="9 10">
        <text>D-gluconate + ATP = 6-phospho-D-gluconate + ADP + H(+)</text>
        <dbReference type="Rhea" id="RHEA:19433"/>
        <dbReference type="ChEBI" id="CHEBI:15378"/>
        <dbReference type="ChEBI" id="CHEBI:18391"/>
        <dbReference type="ChEBI" id="CHEBI:30616"/>
        <dbReference type="ChEBI" id="CHEBI:58759"/>
        <dbReference type="ChEBI" id="CHEBI:456216"/>
        <dbReference type="EC" id="2.7.1.12"/>
    </reaction>
</comment>
<keyword evidence="4 10" id="KW-0808">Transferase</keyword>
<evidence type="ECO:0000256" key="3">
    <source>
        <dbReference type="ARBA" id="ARBA00012054"/>
    </source>
</evidence>
<organism evidence="11 12">
    <name type="scientific">Microterricola viridarii</name>
    <dbReference type="NCBI Taxonomy" id="412690"/>
    <lineage>
        <taxon>Bacteria</taxon>
        <taxon>Bacillati</taxon>
        <taxon>Actinomycetota</taxon>
        <taxon>Actinomycetes</taxon>
        <taxon>Micrococcales</taxon>
        <taxon>Microbacteriaceae</taxon>
        <taxon>Microterricola</taxon>
    </lineage>
</organism>
<dbReference type="Proteomes" id="UP000058305">
    <property type="component" value="Chromosome"/>
</dbReference>
<keyword evidence="7 10" id="KW-0067">ATP-binding</keyword>
<comment type="pathway">
    <text evidence="1">Carbohydrate acid metabolism.</text>
</comment>
<dbReference type="GO" id="GO:0005524">
    <property type="term" value="F:ATP binding"/>
    <property type="evidence" value="ECO:0007669"/>
    <property type="project" value="UniProtKB-KW"/>
</dbReference>
<evidence type="ECO:0000256" key="10">
    <source>
        <dbReference type="RuleBase" id="RU363066"/>
    </source>
</evidence>
<dbReference type="NCBIfam" id="TIGR01313">
    <property type="entry name" value="therm_gnt_kin"/>
    <property type="match status" value="1"/>
</dbReference>
<accession>A0A0Y0PBU6</accession>
<evidence type="ECO:0000256" key="6">
    <source>
        <dbReference type="ARBA" id="ARBA00022777"/>
    </source>
</evidence>
<dbReference type="InterPro" id="IPR027417">
    <property type="entry name" value="P-loop_NTPase"/>
</dbReference>
<keyword evidence="6 10" id="KW-0418">Kinase</keyword>
<evidence type="ECO:0000256" key="7">
    <source>
        <dbReference type="ARBA" id="ARBA00022840"/>
    </source>
</evidence>
<gene>
    <name evidence="11" type="ORF">AWU67_15550</name>
</gene>
<dbReference type="EC" id="2.7.1.12" evidence="3 10"/>
<evidence type="ECO:0000256" key="4">
    <source>
        <dbReference type="ARBA" id="ARBA00022679"/>
    </source>
</evidence>
<evidence type="ECO:0000313" key="12">
    <source>
        <dbReference type="Proteomes" id="UP000058305"/>
    </source>
</evidence>